<accession>A0A9P9DTZ1</accession>
<feature type="compositionally biased region" description="Basic and acidic residues" evidence="1">
    <location>
        <begin position="160"/>
        <end position="174"/>
    </location>
</feature>
<feature type="region of interest" description="Disordered" evidence="1">
    <location>
        <begin position="12"/>
        <end position="33"/>
    </location>
</feature>
<sequence>MPQWLINAPRGMMKDGAISDSPPETGTGGSRGLWHELAPRLVPGAGESSEWFKKFPAVTINMCGRSVELHYGQTEELMLPETSHPMLSDQLEITRLISKRKSGYVFASSIRPAVILENKGIQQKAPGWAPAGHGTGVVRLRQKLRQSFTPPASQAVDISPSDKEAPSASRESRHAAIWISDNETDTEDEDDDEGQDFDNSQSYTTPTTSIADHLDSTGTKYSPTQLEAAADTSFEVSPTRPESQPCLSVSGEQQLVTEATEATSEPGIIMIDALSDEGSCHGAQSTPTSPSIHTYSPITASPEEMAYMLLYDSEMCLSTSRDDAIPGAHISSPAVRLSPELQQEQDIEYTSCGFSDAEPESSEAESRSPFRAHVSPPSQELPSRRHSRRRSSYIHQTVQDKDSDVDTEGSGSEDGLDVRECVCDEDYCPSPPKVQGSGSEDDNFNDEKHQDHKRRKVSRSPSYSICNAATSARDSRRRRRSIRAIAHSLRERDMLALGLLSLIPSHARSIPSEAIKRITENGKTTF</sequence>
<dbReference type="Proteomes" id="UP000717696">
    <property type="component" value="Unassembled WGS sequence"/>
</dbReference>
<evidence type="ECO:0000313" key="3">
    <source>
        <dbReference type="Proteomes" id="UP000717696"/>
    </source>
</evidence>
<evidence type="ECO:0000313" key="2">
    <source>
        <dbReference type="EMBL" id="KAH7125032.1"/>
    </source>
</evidence>
<feature type="region of interest" description="Disordered" evidence="1">
    <location>
        <begin position="429"/>
        <end position="478"/>
    </location>
</feature>
<feature type="compositionally biased region" description="Polar residues" evidence="1">
    <location>
        <begin position="202"/>
        <end position="225"/>
    </location>
</feature>
<protein>
    <submittedName>
        <fullName evidence="2">Uncharacterized protein</fullName>
    </submittedName>
</protein>
<dbReference type="AlphaFoldDB" id="A0A9P9DTZ1"/>
<feature type="region of interest" description="Disordered" evidence="1">
    <location>
        <begin position="148"/>
        <end position="249"/>
    </location>
</feature>
<comment type="caution">
    <text evidence="2">The sequence shown here is derived from an EMBL/GenBank/DDBJ whole genome shotgun (WGS) entry which is preliminary data.</text>
</comment>
<dbReference type="EMBL" id="JAGMUU010000024">
    <property type="protein sequence ID" value="KAH7125032.1"/>
    <property type="molecule type" value="Genomic_DNA"/>
</dbReference>
<keyword evidence="3" id="KW-1185">Reference proteome</keyword>
<reference evidence="2" key="1">
    <citation type="journal article" date="2021" name="Nat. Commun.">
        <title>Genetic determinants of endophytism in the Arabidopsis root mycobiome.</title>
        <authorList>
            <person name="Mesny F."/>
            <person name="Miyauchi S."/>
            <person name="Thiergart T."/>
            <person name="Pickel B."/>
            <person name="Atanasova L."/>
            <person name="Karlsson M."/>
            <person name="Huettel B."/>
            <person name="Barry K.W."/>
            <person name="Haridas S."/>
            <person name="Chen C."/>
            <person name="Bauer D."/>
            <person name="Andreopoulos W."/>
            <person name="Pangilinan J."/>
            <person name="LaButti K."/>
            <person name="Riley R."/>
            <person name="Lipzen A."/>
            <person name="Clum A."/>
            <person name="Drula E."/>
            <person name="Henrissat B."/>
            <person name="Kohler A."/>
            <person name="Grigoriev I.V."/>
            <person name="Martin F.M."/>
            <person name="Hacquard S."/>
        </authorList>
    </citation>
    <scope>NUCLEOTIDE SEQUENCE</scope>
    <source>
        <strain evidence="2">MPI-CAGE-AT-0021</strain>
    </source>
</reference>
<feature type="compositionally biased region" description="Polar residues" evidence="1">
    <location>
        <begin position="234"/>
        <end position="249"/>
    </location>
</feature>
<proteinExistence type="predicted"/>
<name>A0A9P9DTZ1_9HYPO</name>
<feature type="region of interest" description="Disordered" evidence="1">
    <location>
        <begin position="353"/>
        <end position="416"/>
    </location>
</feature>
<feature type="compositionally biased region" description="Acidic residues" evidence="1">
    <location>
        <begin position="182"/>
        <end position="196"/>
    </location>
</feature>
<organism evidence="2 3">
    <name type="scientific">Dactylonectria estremocensis</name>
    <dbReference type="NCBI Taxonomy" id="1079267"/>
    <lineage>
        <taxon>Eukaryota</taxon>
        <taxon>Fungi</taxon>
        <taxon>Dikarya</taxon>
        <taxon>Ascomycota</taxon>
        <taxon>Pezizomycotina</taxon>
        <taxon>Sordariomycetes</taxon>
        <taxon>Hypocreomycetidae</taxon>
        <taxon>Hypocreales</taxon>
        <taxon>Nectriaceae</taxon>
        <taxon>Dactylonectria</taxon>
    </lineage>
</organism>
<dbReference type="OrthoDB" id="5105517at2759"/>
<gene>
    <name evidence="2" type="ORF">B0J13DRAFT_647188</name>
</gene>
<evidence type="ECO:0000256" key="1">
    <source>
        <dbReference type="SAM" id="MobiDB-lite"/>
    </source>
</evidence>